<accession>A0A7T2V4N9</accession>
<organism evidence="6 7">
    <name type="scientific">Bacillus tropicus</name>
    <dbReference type="NCBI Taxonomy" id="2026188"/>
    <lineage>
        <taxon>Bacteria</taxon>
        <taxon>Bacillati</taxon>
        <taxon>Bacillota</taxon>
        <taxon>Bacilli</taxon>
        <taxon>Bacillales</taxon>
        <taxon>Bacillaceae</taxon>
        <taxon>Bacillus</taxon>
        <taxon>Bacillus cereus group</taxon>
    </lineage>
</organism>
<dbReference type="Pfam" id="PF10145">
    <property type="entry name" value="PhageMin_Tail"/>
    <property type="match status" value="1"/>
</dbReference>
<feature type="coiled-coil region" evidence="2">
    <location>
        <begin position="582"/>
        <end position="619"/>
    </location>
</feature>
<dbReference type="InterPro" id="IPR010090">
    <property type="entry name" value="Phage_tape_meas"/>
</dbReference>
<proteinExistence type="predicted"/>
<feature type="domain" description="Phage tail tape measure protein" evidence="5">
    <location>
        <begin position="102"/>
        <end position="300"/>
    </location>
</feature>
<evidence type="ECO:0000256" key="4">
    <source>
        <dbReference type="SAM" id="Phobius"/>
    </source>
</evidence>
<keyword evidence="4" id="KW-1133">Transmembrane helix</keyword>
<keyword evidence="7" id="KW-1185">Reference proteome</keyword>
<dbReference type="NCBIfam" id="TIGR01760">
    <property type="entry name" value="tape_meas_TP901"/>
    <property type="match status" value="1"/>
</dbReference>
<evidence type="ECO:0000259" key="5">
    <source>
        <dbReference type="Pfam" id="PF10145"/>
    </source>
</evidence>
<name>A0A7T2V4N9_9BACI</name>
<evidence type="ECO:0000256" key="3">
    <source>
        <dbReference type="SAM" id="MobiDB-lite"/>
    </source>
</evidence>
<feature type="region of interest" description="Disordered" evidence="3">
    <location>
        <begin position="801"/>
        <end position="949"/>
    </location>
</feature>
<keyword evidence="4" id="KW-0472">Membrane</keyword>
<feature type="region of interest" description="Disordered" evidence="3">
    <location>
        <begin position="1"/>
        <end position="49"/>
    </location>
</feature>
<evidence type="ECO:0000256" key="2">
    <source>
        <dbReference type="SAM" id="Coils"/>
    </source>
</evidence>
<reference evidence="6 7" key="1">
    <citation type="submission" date="2020-12" db="EMBL/GenBank/DDBJ databases">
        <title>FDA dAtabase for Regulatory Grade micrObial Sequences (FDA-ARGOS): Supporting development and validation of Infectious Disease Dx tests.</title>
        <authorList>
            <person name="Nelson B."/>
            <person name="Plummer A."/>
            <person name="Tallon L."/>
            <person name="Sadzewicz L."/>
            <person name="Zhao X."/>
            <person name="Boylan J."/>
            <person name="Ott S."/>
            <person name="Bowen H."/>
            <person name="Vavikolanu K."/>
            <person name="Mehta A."/>
            <person name="Aluvathingal J."/>
            <person name="Nadendla S."/>
            <person name="Myers T."/>
            <person name="Yan Y."/>
            <person name="Sichtig H."/>
        </authorList>
    </citation>
    <scope>NUCLEOTIDE SEQUENCE [LARGE SCALE GENOMIC DNA]</scope>
    <source>
        <strain evidence="6 7">FDAARGOS_920</strain>
    </source>
</reference>
<keyword evidence="1" id="KW-1188">Viral release from host cell</keyword>
<feature type="transmembrane region" description="Helical" evidence="4">
    <location>
        <begin position="389"/>
        <end position="409"/>
    </location>
</feature>
<evidence type="ECO:0000256" key="1">
    <source>
        <dbReference type="ARBA" id="ARBA00022612"/>
    </source>
</evidence>
<dbReference type="Proteomes" id="UP000594791">
    <property type="component" value="Chromosome"/>
</dbReference>
<sequence>MSANAGEVRAKLTLDNTQFQQRMKEAQEQMKDTEKTSKKTSDTMKNTSNSMTALGTASAAAGLAMVASIGATVKSAANFEQSMAKVKAISGATDTEFAALSATAKEMGATTQYSASQAADGLAFLSLAGFKAQDSIDAIPSVLNLAAAGALDLGTAADIASNIMTGFGLSAKDTGFATDVLAKTFTTANTDMNQLGMAMKYVAPVANALGWDITDAATAVAKMSDAGIQGSQAGTSLRAALLSLANPTGQTEKAFEKLGISVTDANGQFKPLPELIGHISSKMEGMTETQKTVTAAQLVGTEASAGFLALLAQGQPALENYKKSLEESGGTAERVAKTMQDTLLGAWTQTKSAAEGLAINLGQALLPAFTSVAHGAATLIGSLAQLDPAFLAGGLAAAAFASGAILVANNMSKVIGAVRLLSATLLTNPATAWIAGVSLAVGALTTVLMKASGSTREYKEVSLDTYKSLGEQADSMNNLANRYDELKGKIKLSTDELLRYKDLQNEIAKAEDGASKDAMIAEYEKLGKQAGVTKEEMDEYLQVNADIIAKAPATVTAFDNKGNAIVKTSDEARKLADSYKEMQRIELELQQTQLMINQKKDLEDMVEASKNYQESLKERGALEKAQAEAQSRYDSMRKQHQDAINRGDEKGIENTAKLLDNRRNTLMNANAELAANKAAGTELRGHLNSAQQKLQMSERTTDLIVQEQLAAVGVQAATKDAVSAIQEKLNAEQNVVRELEAQKDAAGGLTDEQQKTLDAASKNVDKLNEAKDAINNAKSNQDMYKQGFEDTLEVIEDMNDGLEKPVDKEVKTNTDEEIQKADELNEKAGKDVTKKVKGDNSHANNEIDKTDAKGQKENTKKLKGDNSHANNEIDKTNTKAKEENTKKLKGDNSHANSEIDKTNTKAKEENTKKLKGDNSDANSKIEDTNNKGKEEVTKPLQMDASQAKEELDKVKREAQKSERKSVYVDIYESVKRTVTSIFGGSEKRHNGGTLGNIVGRPKYHNGGTPRGQRQPNQAKFDEVDVRLRDDEMVLTQAQQKNLFNMVRTFNTATAAQLAKVNEGGGSGGRQIVNNFNIAELHVREEADVEKVAKELKTMERTKDRARGI</sequence>
<gene>
    <name evidence="6" type="ORF">I6G77_18050</name>
</gene>
<keyword evidence="4" id="KW-0812">Transmembrane</keyword>
<feature type="coiled-coil region" evidence="2">
    <location>
        <begin position="722"/>
        <end position="777"/>
    </location>
</feature>
<dbReference type="RefSeq" id="WP_042514531.1">
    <property type="nucleotide sequence ID" value="NZ_CP065739.1"/>
</dbReference>
<protein>
    <submittedName>
        <fullName evidence="6">Phage tail tape measure protein</fullName>
    </submittedName>
</protein>
<dbReference type="EMBL" id="CP065739">
    <property type="protein sequence ID" value="QPR75989.1"/>
    <property type="molecule type" value="Genomic_DNA"/>
</dbReference>
<dbReference type="PANTHER" id="PTHR37813">
    <property type="entry name" value="FELS-2 PROPHAGE PROTEIN"/>
    <property type="match status" value="1"/>
</dbReference>
<feature type="compositionally biased region" description="Basic and acidic residues" evidence="3">
    <location>
        <begin position="801"/>
        <end position="937"/>
    </location>
</feature>
<feature type="region of interest" description="Disordered" evidence="3">
    <location>
        <begin position="992"/>
        <end position="1017"/>
    </location>
</feature>
<evidence type="ECO:0000313" key="7">
    <source>
        <dbReference type="Proteomes" id="UP000594791"/>
    </source>
</evidence>
<evidence type="ECO:0000313" key="6">
    <source>
        <dbReference type="EMBL" id="QPR75989.1"/>
    </source>
</evidence>
<keyword evidence="2" id="KW-0175">Coiled coil</keyword>
<dbReference type="PANTHER" id="PTHR37813:SF1">
    <property type="entry name" value="FELS-2 PROPHAGE PROTEIN"/>
    <property type="match status" value="1"/>
</dbReference>
<feature type="compositionally biased region" description="Basic and acidic residues" evidence="3">
    <location>
        <begin position="22"/>
        <end position="42"/>
    </location>
</feature>
<feature type="transmembrane region" description="Helical" evidence="4">
    <location>
        <begin position="430"/>
        <end position="449"/>
    </location>
</feature>